<evidence type="ECO:0000313" key="3">
    <source>
        <dbReference type="Proteomes" id="UP000001054"/>
    </source>
</evidence>
<feature type="transmembrane region" description="Helical" evidence="1">
    <location>
        <begin position="18"/>
        <end position="35"/>
    </location>
</feature>
<geneLocation type="plasmid" evidence="3">
    <name>sym pNGR234b</name>
</geneLocation>
<name>C3KQ81_SINFN</name>
<sequence length="508" mass="55279">MTLTDNAIEPNRIDRRNGRAAAGLALVILADVLFFQQPLGVNAFAFTMAVATGILLSGPRRLEASAVAGLSGLSFIAAAPLLEAPTLLGAVSASCGLILVALIRSKLVPERLTRLPSVLFRFALAAPMRLVQDCRRHFGKRASRHTTATVMAGLIVWLIPAVFALIFVSLFALANPLIEQAISAIDLAALLRFCNPWRIGLWLLVAATVWPVLRPRLKRRKRSSAPAQASSNAIEGLLLAEATILRSLLVFNALFAVQTLLDLAYLWGRAELPAGMTHAEYAHRGAYPLIITALLAGGFVLVAMRRDGPGESNPLIRGLVHVWIGQNILLCVSSILRLELYVEVYSLSQLRIAAGIWMGLVAVGLALILLRILLRRSNAWLIATNLTALASTLYVCAFVDIPALVARFNVEHSRELTGTAMPLDIDYLLSLGPSAIPALDTYIAALPSDAIESSLRARSVRARLAADFGQASNWRAWSYRRHRLRAYLSGHINVATRAQADKNYREQF</sequence>
<keyword evidence="2" id="KW-0614">Plasmid</keyword>
<reference evidence="2 3" key="2">
    <citation type="journal article" date="2009" name="Appl. Environ. Microbiol.">
        <title>Rhizobium sp. strain NGR234 possesses a remarkable number of secretion systems.</title>
        <authorList>
            <person name="Schmeisser C."/>
            <person name="Liesegang H."/>
            <person name="Krysciak D."/>
            <person name="Bakkou N."/>
            <person name="Le Quere A."/>
            <person name="Wollherr A."/>
            <person name="Heinemeyer I."/>
            <person name="Morgenstern B."/>
            <person name="Pommerening-Roeser A."/>
            <person name="Flores M."/>
            <person name="Palacios R."/>
            <person name="Brenner S."/>
            <person name="Gottschalk G."/>
            <person name="Schmitz R.A."/>
            <person name="Broughton W.J."/>
            <person name="Perret X."/>
            <person name="Strittmatter A.W."/>
            <person name="Streit W.R."/>
        </authorList>
    </citation>
    <scope>NUCLEOTIDE SEQUENCE [LARGE SCALE GENOMIC DNA]</scope>
    <source>
        <strain evidence="3">NBRC 101917 / NGR234</strain>
    </source>
</reference>
<dbReference type="InterPro" id="IPR025291">
    <property type="entry name" value="DUF4153"/>
</dbReference>
<keyword evidence="1" id="KW-1133">Transmembrane helix</keyword>
<dbReference type="RefSeq" id="WP_015886902.1">
    <property type="nucleotide sequence ID" value="NC_012586.1"/>
</dbReference>
<reference evidence="3" key="1">
    <citation type="journal article" date="2004" name="J. Bacteriol.">
        <title>An evolutionary hot spot: the pNGR234b replicon of Rhizobium sp. strain NGR234.</title>
        <authorList>
            <person name="Streit W.R."/>
            <person name="Schmitz R.A."/>
            <person name="Perret X."/>
            <person name="Staehelin C."/>
            <person name="Deakin W.J."/>
            <person name="Raasch C."/>
            <person name="Liesegang H."/>
            <person name="Broughton W.J."/>
        </authorList>
    </citation>
    <scope>NUCLEOTIDE SEQUENCE [LARGE SCALE GENOMIC DNA]</scope>
    <source>
        <strain evidence="3">NBRC 101917 / NGR234</strain>
    </source>
</reference>
<dbReference type="OrthoDB" id="7280060at2"/>
<dbReference type="Proteomes" id="UP000001054">
    <property type="component" value="Plasmid pNGR234b"/>
</dbReference>
<evidence type="ECO:0000256" key="1">
    <source>
        <dbReference type="SAM" id="Phobius"/>
    </source>
</evidence>
<organism evidence="2 3">
    <name type="scientific">Sinorhizobium fredii (strain NBRC 101917 / NGR234)</name>
    <dbReference type="NCBI Taxonomy" id="394"/>
    <lineage>
        <taxon>Bacteria</taxon>
        <taxon>Pseudomonadati</taxon>
        <taxon>Pseudomonadota</taxon>
        <taxon>Alphaproteobacteria</taxon>
        <taxon>Hyphomicrobiales</taxon>
        <taxon>Rhizobiaceae</taxon>
        <taxon>Sinorhizobium/Ensifer group</taxon>
        <taxon>Sinorhizobium</taxon>
    </lineage>
</organism>
<protein>
    <submittedName>
        <fullName evidence="2">Uncharacterized protein</fullName>
    </submittedName>
</protein>
<evidence type="ECO:0000313" key="2">
    <source>
        <dbReference type="EMBL" id="ACP22239.1"/>
    </source>
</evidence>
<feature type="transmembrane region" description="Helical" evidence="1">
    <location>
        <begin position="195"/>
        <end position="213"/>
    </location>
</feature>
<keyword evidence="1" id="KW-0812">Transmembrane</keyword>
<feature type="transmembrane region" description="Helical" evidence="1">
    <location>
        <begin position="248"/>
        <end position="267"/>
    </location>
</feature>
<dbReference type="PATRIC" id="fig|394.7.peg.1220"/>
<feature type="transmembrane region" description="Helical" evidence="1">
    <location>
        <begin position="287"/>
        <end position="304"/>
    </location>
</feature>
<proteinExistence type="predicted"/>
<dbReference type="HOGENOM" id="CLU_530813_0_0_5"/>
<feature type="transmembrane region" description="Helical" evidence="1">
    <location>
        <begin position="386"/>
        <end position="405"/>
    </location>
</feature>
<accession>C3KQ81</accession>
<dbReference type="EMBL" id="CP000874">
    <property type="protein sequence ID" value="ACP22239.1"/>
    <property type="molecule type" value="Genomic_DNA"/>
</dbReference>
<gene>
    <name evidence="2" type="ordered locus">NGR_b07810</name>
</gene>
<feature type="transmembrane region" description="Helical" evidence="1">
    <location>
        <begin position="150"/>
        <end position="175"/>
    </location>
</feature>
<dbReference type="Pfam" id="PF13687">
    <property type="entry name" value="DUF4153"/>
    <property type="match status" value="1"/>
</dbReference>
<keyword evidence="3" id="KW-1185">Reference proteome</keyword>
<feature type="transmembrane region" description="Helical" evidence="1">
    <location>
        <begin position="356"/>
        <end position="374"/>
    </location>
</feature>
<dbReference type="AlphaFoldDB" id="C3KQ81"/>
<feature type="transmembrane region" description="Helical" evidence="1">
    <location>
        <begin position="316"/>
        <end position="336"/>
    </location>
</feature>
<dbReference type="KEGG" id="rhi:NGR_b07810"/>
<keyword evidence="1" id="KW-0472">Membrane</keyword>
<feature type="transmembrane region" description="Helical" evidence="1">
    <location>
        <begin position="87"/>
        <end position="104"/>
    </location>
</feature>